<evidence type="ECO:0000259" key="8">
    <source>
        <dbReference type="Pfam" id="PF04024"/>
    </source>
</evidence>
<evidence type="ECO:0000256" key="3">
    <source>
        <dbReference type="ARBA" id="ARBA00022692"/>
    </source>
</evidence>
<evidence type="ECO:0000256" key="2">
    <source>
        <dbReference type="ARBA" id="ARBA00022475"/>
    </source>
</evidence>
<evidence type="ECO:0000313" key="10">
    <source>
        <dbReference type="Proteomes" id="UP001057702"/>
    </source>
</evidence>
<reference evidence="9" key="1">
    <citation type="submission" date="2022-06" db="EMBL/GenBank/DDBJ databases">
        <title>Draft genome sequence of Streptomyces sp. RB6PN25 isolated from peat swamp forest in Thailand.</title>
        <authorList>
            <person name="Duangmal K."/>
            <person name="Klaysubun C."/>
        </authorList>
    </citation>
    <scope>NUCLEOTIDE SEQUENCE</scope>
    <source>
        <strain evidence="9">RB6PN25</strain>
    </source>
</reference>
<dbReference type="EMBL" id="JANFNG010000014">
    <property type="protein sequence ID" value="MCQ4082602.1"/>
    <property type="molecule type" value="Genomic_DNA"/>
</dbReference>
<keyword evidence="2" id="KW-1003">Cell membrane</keyword>
<dbReference type="InterPro" id="IPR052027">
    <property type="entry name" value="PspC"/>
</dbReference>
<feature type="transmembrane region" description="Helical" evidence="7">
    <location>
        <begin position="257"/>
        <end position="277"/>
    </location>
</feature>
<protein>
    <submittedName>
        <fullName evidence="9">PspC domain-containing protein</fullName>
    </submittedName>
</protein>
<feature type="transmembrane region" description="Helical" evidence="7">
    <location>
        <begin position="289"/>
        <end position="308"/>
    </location>
</feature>
<feature type="domain" description="Phage shock protein PspC N-terminal" evidence="8">
    <location>
        <begin position="22"/>
        <end position="77"/>
    </location>
</feature>
<feature type="transmembrane region" description="Helical" evidence="7">
    <location>
        <begin position="48"/>
        <end position="75"/>
    </location>
</feature>
<dbReference type="PANTHER" id="PTHR33885:SF3">
    <property type="entry name" value="PHAGE SHOCK PROTEIN C"/>
    <property type="match status" value="1"/>
</dbReference>
<comment type="subcellular location">
    <subcellularLocation>
        <location evidence="1">Cell membrane</location>
        <topology evidence="1">Single-pass membrane protein</topology>
    </subcellularLocation>
</comment>
<feature type="region of interest" description="Disordered" evidence="6">
    <location>
        <begin position="147"/>
        <end position="252"/>
    </location>
</feature>
<feature type="region of interest" description="Disordered" evidence="6">
    <location>
        <begin position="462"/>
        <end position="483"/>
    </location>
</feature>
<feature type="compositionally biased region" description="Low complexity" evidence="6">
    <location>
        <begin position="176"/>
        <end position="189"/>
    </location>
</feature>
<dbReference type="RefSeq" id="WP_255921506.1">
    <property type="nucleotide sequence ID" value="NZ_JANFNG010000014.1"/>
</dbReference>
<evidence type="ECO:0000256" key="6">
    <source>
        <dbReference type="SAM" id="MobiDB-lite"/>
    </source>
</evidence>
<evidence type="ECO:0000256" key="4">
    <source>
        <dbReference type="ARBA" id="ARBA00022989"/>
    </source>
</evidence>
<feature type="compositionally biased region" description="Basic and acidic residues" evidence="6">
    <location>
        <begin position="231"/>
        <end position="243"/>
    </location>
</feature>
<dbReference type="Pfam" id="PF04024">
    <property type="entry name" value="PspC"/>
    <property type="match status" value="1"/>
</dbReference>
<organism evidence="9 10">
    <name type="scientific">Streptomyces humicola</name>
    <dbReference type="NCBI Taxonomy" id="2953240"/>
    <lineage>
        <taxon>Bacteria</taxon>
        <taxon>Bacillati</taxon>
        <taxon>Actinomycetota</taxon>
        <taxon>Actinomycetes</taxon>
        <taxon>Kitasatosporales</taxon>
        <taxon>Streptomycetaceae</taxon>
        <taxon>Streptomyces</taxon>
    </lineage>
</organism>
<dbReference type="Proteomes" id="UP001057702">
    <property type="component" value="Unassembled WGS sequence"/>
</dbReference>
<sequence>MTEGMTGDGTAEDGAPGDARPGLTRSPRQKVVGGVCGGLGQYLDLDPVIFRVVLAVLALTGGVGLIAYGIGWLLIPMDGEEETELRRLLSGRVDGPGLTAVLCALVGSGLFLSTIDNSSNEVFSACLVGATAAAVYWSQQRRRQVRAGHADREASYANASATTSDAPPAAQPPPADATTASWWRSTPGRTGPGTGTGYLWGPEEVAGDASGDATTWPADAPYDGRQGRPPRARDRDRGRDRTRPPYAPPVPRERSSFGVVTFLFALAAAAVAVAVSWHHHPLGTTLQTGLVAALGVFGLGLIISAFMGRRSGGTVVLALLTTMLLAGAAALPTSIGTDWRPTIVRPATASQVLPQYKLRPGDGRLDLSGLDLKGSTVTSSVEMGAGRLLVLAPQNATVQVNAKVGVGDLDFPELGPHDITVKPGIRRSVTLYPPAGTKSAGTITLDLKLGIGQVEVERGPLPAVPAAPAGPAAPRTSAAQHNP</sequence>
<comment type="caution">
    <text evidence="9">The sequence shown here is derived from an EMBL/GenBank/DDBJ whole genome shotgun (WGS) entry which is preliminary data.</text>
</comment>
<feature type="region of interest" description="Disordered" evidence="6">
    <location>
        <begin position="1"/>
        <end position="26"/>
    </location>
</feature>
<feature type="transmembrane region" description="Helical" evidence="7">
    <location>
        <begin position="96"/>
        <end position="115"/>
    </location>
</feature>
<keyword evidence="5 7" id="KW-0472">Membrane</keyword>
<feature type="transmembrane region" description="Helical" evidence="7">
    <location>
        <begin position="121"/>
        <end position="138"/>
    </location>
</feature>
<feature type="compositionally biased region" description="Low complexity" evidence="6">
    <location>
        <begin position="159"/>
        <end position="168"/>
    </location>
</feature>
<keyword evidence="10" id="KW-1185">Reference proteome</keyword>
<name>A0ABT1PY69_9ACTN</name>
<keyword evidence="3 7" id="KW-0812">Transmembrane</keyword>
<evidence type="ECO:0000256" key="1">
    <source>
        <dbReference type="ARBA" id="ARBA00004162"/>
    </source>
</evidence>
<gene>
    <name evidence="9" type="ORF">NGB36_18835</name>
</gene>
<evidence type="ECO:0000256" key="7">
    <source>
        <dbReference type="SAM" id="Phobius"/>
    </source>
</evidence>
<feature type="transmembrane region" description="Helical" evidence="7">
    <location>
        <begin position="315"/>
        <end position="335"/>
    </location>
</feature>
<keyword evidence="4 7" id="KW-1133">Transmembrane helix</keyword>
<proteinExistence type="predicted"/>
<accession>A0ABT1PY69</accession>
<evidence type="ECO:0000313" key="9">
    <source>
        <dbReference type="EMBL" id="MCQ4082602.1"/>
    </source>
</evidence>
<dbReference type="InterPro" id="IPR007168">
    <property type="entry name" value="Phageshock_PspC_N"/>
</dbReference>
<evidence type="ECO:0000256" key="5">
    <source>
        <dbReference type="ARBA" id="ARBA00023136"/>
    </source>
</evidence>
<dbReference type="PANTHER" id="PTHR33885">
    <property type="entry name" value="PHAGE SHOCK PROTEIN C"/>
    <property type="match status" value="1"/>
</dbReference>